<keyword evidence="2" id="KW-0808">Transferase</keyword>
<feature type="domain" description="Ribosomal RNA large subunit methyltransferase K/L-like methyltransferase" evidence="1">
    <location>
        <begin position="326"/>
        <end position="484"/>
    </location>
</feature>
<organism evidence="2 3">
    <name type="scientific">Candidatus Eubacterium avistercoris</name>
    <dbReference type="NCBI Taxonomy" id="2838567"/>
    <lineage>
        <taxon>Bacteria</taxon>
        <taxon>Bacillati</taxon>
        <taxon>Bacillota</taxon>
        <taxon>Clostridia</taxon>
        <taxon>Eubacteriales</taxon>
        <taxon>Eubacteriaceae</taxon>
        <taxon>Eubacterium</taxon>
    </lineage>
</organism>
<evidence type="ECO:0000313" key="2">
    <source>
        <dbReference type="EMBL" id="HIZ07678.1"/>
    </source>
</evidence>
<evidence type="ECO:0000259" key="1">
    <source>
        <dbReference type="Pfam" id="PF01170"/>
    </source>
</evidence>
<dbReference type="Gene3D" id="3.40.50.150">
    <property type="entry name" value="Vaccinia Virus protein VP39"/>
    <property type="match status" value="1"/>
</dbReference>
<dbReference type="Pfam" id="PF01170">
    <property type="entry name" value="UPF0020"/>
    <property type="match status" value="1"/>
</dbReference>
<dbReference type="AlphaFoldDB" id="A0A9D2IGN4"/>
<evidence type="ECO:0000313" key="3">
    <source>
        <dbReference type="Proteomes" id="UP000824024"/>
    </source>
</evidence>
<dbReference type="InterPro" id="IPR029063">
    <property type="entry name" value="SAM-dependent_MTases_sf"/>
</dbReference>
<accession>A0A9D2IGN4</accession>
<dbReference type="GO" id="GO:0030488">
    <property type="term" value="P:tRNA methylation"/>
    <property type="evidence" value="ECO:0007669"/>
    <property type="project" value="TreeGrafter"/>
</dbReference>
<dbReference type="InterPro" id="IPR000241">
    <property type="entry name" value="RlmKL-like_Mtase"/>
</dbReference>
<gene>
    <name evidence="2" type="ORF">IAA08_07070</name>
</gene>
<dbReference type="PANTHER" id="PTHR14911">
    <property type="entry name" value="THUMP DOMAIN-CONTAINING"/>
    <property type="match status" value="1"/>
</dbReference>
<sequence>MENIYRKLLKKTDLRANLIQLKQLLKTEKGRREFEKLSGKNYDFLMRFLVEEDPKVRKNTAEILGALHCDAAVDVLYDAYEAEDTLFIRGDYVDAMNMLDCREYLNDFKERLKELEETQPAPEERKHVEREKKALRQLILDKEGLKKHTFCGYERENEVILTTMRAFRSMTAKEVSKSTGKPAVKTGAGVKLRVDDLNTILGIRTFKELLFVIHKKALSGTGLLLPADGEKMAKMLKESDMMELIEKNHVEKGPFYFRIGIQTRQHPQEKASLAKEAAAALERVFHGKLINSASHYEIELRLVQDKEGNYYPCLKFFTIPDHRFDYRRYYISAGMQPFMAAGIIGLAGPWLKEEAQVMDPFCGAGTLLVERSYYSHTKSSYGTDIFGEAIAKARANARIAGMPIHFINRDFMDFKHDYFFDEIITDMPDQSQQSRADVRGMYGGFLNKSAQVLKEGGVAVVYTKEPAAMKEALESRKEFHMEKEYCISEKNNGYLYIIRYRQGERT</sequence>
<reference evidence="2" key="2">
    <citation type="submission" date="2021-04" db="EMBL/GenBank/DDBJ databases">
        <authorList>
            <person name="Gilroy R."/>
        </authorList>
    </citation>
    <scope>NUCLEOTIDE SEQUENCE</scope>
    <source>
        <strain evidence="2">CHK192-9172</strain>
    </source>
</reference>
<name>A0A9D2IGN4_9FIRM</name>
<dbReference type="Proteomes" id="UP000824024">
    <property type="component" value="Unassembled WGS sequence"/>
</dbReference>
<dbReference type="CDD" id="cd02440">
    <property type="entry name" value="AdoMet_MTases"/>
    <property type="match status" value="1"/>
</dbReference>
<keyword evidence="2" id="KW-0489">Methyltransferase</keyword>
<dbReference type="PANTHER" id="PTHR14911:SF13">
    <property type="entry name" value="TRNA (GUANINE(6)-N2)-METHYLTRANSFERASE THUMP3"/>
    <property type="match status" value="1"/>
</dbReference>
<proteinExistence type="predicted"/>
<reference evidence="2" key="1">
    <citation type="journal article" date="2021" name="PeerJ">
        <title>Extensive microbial diversity within the chicken gut microbiome revealed by metagenomics and culture.</title>
        <authorList>
            <person name="Gilroy R."/>
            <person name="Ravi A."/>
            <person name="Getino M."/>
            <person name="Pursley I."/>
            <person name="Horton D.L."/>
            <person name="Alikhan N.F."/>
            <person name="Baker D."/>
            <person name="Gharbi K."/>
            <person name="Hall N."/>
            <person name="Watson M."/>
            <person name="Adriaenssens E.M."/>
            <person name="Foster-Nyarko E."/>
            <person name="Jarju S."/>
            <person name="Secka A."/>
            <person name="Antonio M."/>
            <person name="Oren A."/>
            <person name="Chaudhuri R.R."/>
            <person name="La Ragione R."/>
            <person name="Hildebrand F."/>
            <person name="Pallen M.J."/>
        </authorList>
    </citation>
    <scope>NUCLEOTIDE SEQUENCE</scope>
    <source>
        <strain evidence="2">CHK192-9172</strain>
    </source>
</reference>
<comment type="caution">
    <text evidence="2">The sequence shown here is derived from an EMBL/GenBank/DDBJ whole genome shotgun (WGS) entry which is preliminary data.</text>
</comment>
<protein>
    <submittedName>
        <fullName evidence="2">Methyltransferase</fullName>
    </submittedName>
</protein>
<dbReference type="EMBL" id="DXCH01000195">
    <property type="protein sequence ID" value="HIZ07678.1"/>
    <property type="molecule type" value="Genomic_DNA"/>
</dbReference>
<dbReference type="SUPFAM" id="SSF53335">
    <property type="entry name" value="S-adenosyl-L-methionine-dependent methyltransferases"/>
    <property type="match status" value="1"/>
</dbReference>
<dbReference type="GO" id="GO:0016423">
    <property type="term" value="F:tRNA (guanine) methyltransferase activity"/>
    <property type="evidence" value="ECO:0007669"/>
    <property type="project" value="TreeGrafter"/>
</dbReference>